<protein>
    <submittedName>
        <fullName evidence="1">Uncharacterized protein</fullName>
    </submittedName>
</protein>
<gene>
    <name evidence="1" type="ORF">KHM83_02420</name>
</gene>
<name>A0ABS5PK47_9FIRM</name>
<dbReference type="Proteomes" id="UP000746471">
    <property type="component" value="Unassembled WGS sequence"/>
</dbReference>
<reference evidence="1 2" key="1">
    <citation type="submission" date="2021-05" db="EMBL/GenBank/DDBJ databases">
        <title>Fusibacter ferrireducens sp. nov., an anaerobic, sulfur- and Fe-reducing bacterium isolated from the mangrove sediment.</title>
        <authorList>
            <person name="Qiu D."/>
        </authorList>
    </citation>
    <scope>NUCLEOTIDE SEQUENCE [LARGE SCALE GENOMIC DNA]</scope>
    <source>
        <strain evidence="1 2">DSM 12116</strain>
    </source>
</reference>
<proteinExistence type="predicted"/>
<evidence type="ECO:0000313" key="2">
    <source>
        <dbReference type="Proteomes" id="UP000746471"/>
    </source>
</evidence>
<dbReference type="EMBL" id="JAHBCL010000003">
    <property type="protein sequence ID" value="MBS7525530.1"/>
    <property type="molecule type" value="Genomic_DNA"/>
</dbReference>
<sequence length="322" mass="37488">MVGYVKYLEDIPLFNLDLKCLRSLAERRGLSFNEISPLRQILPADEILNDGVDDDVHLWQLTQVLSRPKFVSQFTKAGLGEQTESFSIYGKYIDGKAFFAFVQEHQQERQMLLFDAVEELSTYVVSRYASMNTQAVPPETGFDSDVDHFIFTLNVIDSIRRRYLTGLLSGKHIALEHITLQDYNTELDFNLKNSDVRWLLPSALRLVPKIHRFKIEFDPEKIAYDPHYKLVTKYQAEDQGEILFFLSDDIKKMGLDFTHHWKYALGFDFRDEVGDHGRYYLAPSDEINHFFELSGDGQCRYRALGFNELLERLELLFETAVN</sequence>
<evidence type="ECO:0000313" key="1">
    <source>
        <dbReference type="EMBL" id="MBS7525530.1"/>
    </source>
</evidence>
<comment type="caution">
    <text evidence="1">The sequence shown here is derived from an EMBL/GenBank/DDBJ whole genome shotgun (WGS) entry which is preliminary data.</text>
</comment>
<keyword evidence="2" id="KW-1185">Reference proteome</keyword>
<accession>A0ABS5PK47</accession>
<organism evidence="1 2">
    <name type="scientific">Fusibacter paucivorans</name>
    <dbReference type="NCBI Taxonomy" id="76009"/>
    <lineage>
        <taxon>Bacteria</taxon>
        <taxon>Bacillati</taxon>
        <taxon>Bacillota</taxon>
        <taxon>Clostridia</taxon>
        <taxon>Eubacteriales</taxon>
        <taxon>Eubacteriales Family XII. Incertae Sedis</taxon>
        <taxon>Fusibacter</taxon>
    </lineage>
</organism>
<dbReference type="RefSeq" id="WP_213235319.1">
    <property type="nucleotide sequence ID" value="NZ_JAHBCL010000003.1"/>
</dbReference>